<organism evidence="2 3">
    <name type="scientific">Bradyrhizobium rifense</name>
    <dbReference type="NCBI Taxonomy" id="515499"/>
    <lineage>
        <taxon>Bacteria</taxon>
        <taxon>Pseudomonadati</taxon>
        <taxon>Pseudomonadota</taxon>
        <taxon>Alphaproteobacteria</taxon>
        <taxon>Hyphomicrobiales</taxon>
        <taxon>Nitrobacteraceae</taxon>
        <taxon>Bradyrhizobium</taxon>
    </lineage>
</organism>
<comment type="caution">
    <text evidence="2">The sequence shown here is derived from an EMBL/GenBank/DDBJ whole genome shotgun (WGS) entry which is preliminary data.</text>
</comment>
<accession>A0A5D3JZZ7</accession>
<reference evidence="2 3" key="1">
    <citation type="submission" date="2019-08" db="EMBL/GenBank/DDBJ databases">
        <title>Bradyrhizobium hipponensis sp. nov., a rhizobium isolated from a Lupinus angustifolius root nodule in Tunisia.</title>
        <authorList>
            <person name="Off K."/>
            <person name="Rejili M."/>
            <person name="Mars M."/>
            <person name="Brachmann A."/>
            <person name="Marin M."/>
        </authorList>
    </citation>
    <scope>NUCLEOTIDE SEQUENCE [LARGE SCALE GENOMIC DNA]</scope>
    <source>
        <strain evidence="2 3">CTAW71</strain>
    </source>
</reference>
<dbReference type="EMBL" id="VSSS01000084">
    <property type="protein sequence ID" value="TYL85611.1"/>
    <property type="molecule type" value="Genomic_DNA"/>
</dbReference>
<evidence type="ECO:0000313" key="2">
    <source>
        <dbReference type="EMBL" id="TYL85611.1"/>
    </source>
</evidence>
<dbReference type="AlphaFoldDB" id="A0A5D3JZZ7"/>
<keyword evidence="3" id="KW-1185">Reference proteome</keyword>
<gene>
    <name evidence="2" type="ORF">FXB40_42780</name>
</gene>
<name>A0A5D3JZZ7_9BRAD</name>
<proteinExistence type="predicted"/>
<feature type="region of interest" description="Disordered" evidence="1">
    <location>
        <begin position="1"/>
        <end position="23"/>
    </location>
</feature>
<protein>
    <submittedName>
        <fullName evidence="2">Uncharacterized protein</fullName>
    </submittedName>
</protein>
<sequence>MIEPKGGNSSRAGRTEGNQLVAPEERMDVLAEPRRRIRAHVFVAPSCQKLLNAMGDLSREGDPWIRLKQGQLIQTVVVISR</sequence>
<evidence type="ECO:0000313" key="3">
    <source>
        <dbReference type="Proteomes" id="UP000324758"/>
    </source>
</evidence>
<dbReference type="RefSeq" id="WP_148778259.1">
    <property type="nucleotide sequence ID" value="NZ_VSSS01000084.1"/>
</dbReference>
<evidence type="ECO:0000256" key="1">
    <source>
        <dbReference type="SAM" id="MobiDB-lite"/>
    </source>
</evidence>
<feature type="compositionally biased region" description="Polar residues" evidence="1">
    <location>
        <begin position="7"/>
        <end position="18"/>
    </location>
</feature>
<dbReference type="Proteomes" id="UP000324758">
    <property type="component" value="Unassembled WGS sequence"/>
</dbReference>